<keyword evidence="2" id="KW-1185">Reference proteome</keyword>
<reference evidence="1" key="1">
    <citation type="submission" date="2023-04" db="EMBL/GenBank/DDBJ databases">
        <title>Complete genome sequence of Temperatibacter marinus.</title>
        <authorList>
            <person name="Rong J.-C."/>
            <person name="Yi M.-L."/>
            <person name="Zhao Q."/>
        </authorList>
    </citation>
    <scope>NUCLEOTIDE SEQUENCE</scope>
    <source>
        <strain evidence="1">NBRC 110045</strain>
    </source>
</reference>
<dbReference type="KEGG" id="tmk:QGN29_10305"/>
<dbReference type="Pfam" id="PF07310">
    <property type="entry name" value="PAS_5"/>
    <property type="match status" value="1"/>
</dbReference>
<dbReference type="InterPro" id="IPR009922">
    <property type="entry name" value="DUF1457"/>
</dbReference>
<proteinExistence type="predicted"/>
<accession>A0AA52EG74</accession>
<organism evidence="1 2">
    <name type="scientific">Temperatibacter marinus</name>
    <dbReference type="NCBI Taxonomy" id="1456591"/>
    <lineage>
        <taxon>Bacteria</taxon>
        <taxon>Pseudomonadati</taxon>
        <taxon>Pseudomonadota</taxon>
        <taxon>Alphaproteobacteria</taxon>
        <taxon>Kordiimonadales</taxon>
        <taxon>Temperatibacteraceae</taxon>
        <taxon>Temperatibacter</taxon>
    </lineage>
</organism>
<sequence>MQIGEIASEYLNFWHSLPKNKDGLPTKSSFKLQRIPESIPHLLILDVYQDEAFYHANILFAGSAKCALFKAEMNGLNLLFLFDKNTKKQIYKDLKDVITTPSVYYLKSLTPYERGISTLDEVVAVPIYDEVEDKRLVYMLSHGEPASDFDPIDLVNARAKIIIKDHWLDIGHGIPKNKPALIIDDV</sequence>
<dbReference type="Proteomes" id="UP001268683">
    <property type="component" value="Chromosome"/>
</dbReference>
<gene>
    <name evidence="1" type="ORF">QGN29_10305</name>
</gene>
<protein>
    <submittedName>
        <fullName evidence="1">PAS domain-containing protein</fullName>
    </submittedName>
</protein>
<evidence type="ECO:0000313" key="2">
    <source>
        <dbReference type="Proteomes" id="UP001268683"/>
    </source>
</evidence>
<dbReference type="RefSeq" id="WP_310797769.1">
    <property type="nucleotide sequence ID" value="NZ_CP123872.1"/>
</dbReference>
<dbReference type="AlphaFoldDB" id="A0AA52EG74"/>
<evidence type="ECO:0000313" key="1">
    <source>
        <dbReference type="EMBL" id="WND01939.1"/>
    </source>
</evidence>
<dbReference type="EMBL" id="CP123872">
    <property type="protein sequence ID" value="WND01939.1"/>
    <property type="molecule type" value="Genomic_DNA"/>
</dbReference>
<name>A0AA52EG74_9PROT</name>